<evidence type="ECO:0000313" key="15">
    <source>
        <dbReference type="Proteomes" id="UP000355283"/>
    </source>
</evidence>
<comment type="catalytic activity">
    <reaction evidence="10">
        <text>tRNA(Asp) + L-aspartate + ATP = L-aspartyl-tRNA(Asp) + AMP + diphosphate</text>
        <dbReference type="Rhea" id="RHEA:19649"/>
        <dbReference type="Rhea" id="RHEA-COMP:9660"/>
        <dbReference type="Rhea" id="RHEA-COMP:9678"/>
        <dbReference type="ChEBI" id="CHEBI:29991"/>
        <dbReference type="ChEBI" id="CHEBI:30616"/>
        <dbReference type="ChEBI" id="CHEBI:33019"/>
        <dbReference type="ChEBI" id="CHEBI:78442"/>
        <dbReference type="ChEBI" id="CHEBI:78516"/>
        <dbReference type="ChEBI" id="CHEBI:456215"/>
        <dbReference type="EC" id="6.1.1.12"/>
    </reaction>
</comment>
<dbReference type="EC" id="6.1.1.12" evidence="3"/>
<dbReference type="InterPro" id="IPR009068">
    <property type="entry name" value="uS15_NS1_RNA-bd_sf"/>
</dbReference>
<evidence type="ECO:0000259" key="13">
    <source>
        <dbReference type="PROSITE" id="PS51185"/>
    </source>
</evidence>
<name>A0A4D9CU46_9STRA</name>
<dbReference type="InterPro" id="IPR045864">
    <property type="entry name" value="aa-tRNA-synth_II/BPL/LPL"/>
</dbReference>
<evidence type="ECO:0000256" key="3">
    <source>
        <dbReference type="ARBA" id="ARBA00012841"/>
    </source>
</evidence>
<dbReference type="PROSITE" id="PS01287">
    <property type="entry name" value="RTC"/>
    <property type="match status" value="1"/>
</dbReference>
<dbReference type="InterPro" id="IPR000738">
    <property type="entry name" value="WHEP-TRS_dom"/>
</dbReference>
<dbReference type="PANTHER" id="PTHR43450">
    <property type="entry name" value="ASPARTYL-TRNA SYNTHETASE"/>
    <property type="match status" value="1"/>
</dbReference>
<sequence>MASKEEIEALIKAKGDEIRQLKAEKSEKDTILAQVALLNELKAKYKETTGEDFGPPPSSSKKKGEAKKTDGAPASGLKVDPRKAAKEARAAKRAAGGVDQATSTASNSGGNATVAATSNSGSAPPVPSLESAKYGNLPMVQSLGMTDRVWGRIDGLSPSRAGQRVLLRGRLHTSRAVGKGVFLLLRQGIATVQAVVYQGPGVDKGMVKFAGAVPRESVIDLVGTLTAPREPVESATARLVEVQVDELYVVSAAENVLPFQLEDASRPEASEDPEMPSVGMDNRLNYRWIDTRTAANQAIFRIQHGVSQLFREFLCERGFVEIHTPKLLGGASESGSSVFTLTYFDQSGCLAQSPQLYKQMACACGGFEKVFEVGPVFRAEKSFTHRHLCEFTGLDLEMAIHEHYYEVLELFSDLFIYIFDNLATRFAAELQAVNKQHPFEPLQFCRPSLRLSFAEGVALLREAGYDASEMEDLDTEKEKALGRIVKEKYKTDFYMMDRYPLSVRPFYTMPCPDDPTLSNSFDMFIRGEEIVSGAQRIHDVELLGERIDAMGVPRETLRTYMDAFRHGALPHGGGGIGLERVVMLYLGLKNIRKTSLFPRDPKRLAP</sequence>
<dbReference type="Gene3D" id="2.40.50.140">
    <property type="entry name" value="Nucleic acid-binding proteins"/>
    <property type="match status" value="1"/>
</dbReference>
<gene>
    <name evidence="14" type="ORF">NSK_007646</name>
</gene>
<evidence type="ECO:0000259" key="12">
    <source>
        <dbReference type="PROSITE" id="PS50862"/>
    </source>
</evidence>
<feature type="compositionally biased region" description="Basic and acidic residues" evidence="11">
    <location>
        <begin position="79"/>
        <end position="90"/>
    </location>
</feature>
<dbReference type="GO" id="GO:0005524">
    <property type="term" value="F:ATP binding"/>
    <property type="evidence" value="ECO:0007669"/>
    <property type="project" value="UniProtKB-KW"/>
</dbReference>
<feature type="domain" description="WHEP-TRS" evidence="13">
    <location>
        <begin position="3"/>
        <end position="59"/>
    </location>
</feature>
<evidence type="ECO:0000256" key="6">
    <source>
        <dbReference type="ARBA" id="ARBA00022741"/>
    </source>
</evidence>
<dbReference type="InterPro" id="IPR020719">
    <property type="entry name" value="RNA3'_term_phos_cycl-like_CS"/>
</dbReference>
<dbReference type="GO" id="GO:0004815">
    <property type="term" value="F:aspartate-tRNA ligase activity"/>
    <property type="evidence" value="ECO:0007669"/>
    <property type="project" value="UniProtKB-EC"/>
</dbReference>
<evidence type="ECO:0000256" key="9">
    <source>
        <dbReference type="ARBA" id="ARBA00023146"/>
    </source>
</evidence>
<dbReference type="PRINTS" id="PR01042">
    <property type="entry name" value="TRNASYNTHASP"/>
</dbReference>
<dbReference type="HAMAP" id="MF_02075">
    <property type="entry name" value="Asp_tRNA_synth_type2"/>
    <property type="match status" value="1"/>
</dbReference>
<dbReference type="InterPro" id="IPR006195">
    <property type="entry name" value="aa-tRNA-synth_II"/>
</dbReference>
<feature type="compositionally biased region" description="Polar residues" evidence="11">
    <location>
        <begin position="100"/>
        <end position="122"/>
    </location>
</feature>
<evidence type="ECO:0000256" key="2">
    <source>
        <dbReference type="ARBA" id="ARBA00005312"/>
    </source>
</evidence>
<evidence type="ECO:0000256" key="7">
    <source>
        <dbReference type="ARBA" id="ARBA00022840"/>
    </source>
</evidence>
<protein>
    <recommendedName>
        <fullName evidence="3">aspartate--tRNA ligase</fullName>
        <ecNumber evidence="3">6.1.1.12</ecNumber>
    </recommendedName>
</protein>
<keyword evidence="5" id="KW-0436">Ligase</keyword>
<dbReference type="GO" id="GO:0005829">
    <property type="term" value="C:cytosol"/>
    <property type="evidence" value="ECO:0007669"/>
    <property type="project" value="TreeGrafter"/>
</dbReference>
<dbReference type="AlphaFoldDB" id="A0A4D9CU46"/>
<accession>A0A4D9CU46</accession>
<dbReference type="CDD" id="cd04320">
    <property type="entry name" value="AspRS_cyto_N"/>
    <property type="match status" value="1"/>
</dbReference>
<dbReference type="PROSITE" id="PS51185">
    <property type="entry name" value="WHEP_TRS_2"/>
    <property type="match status" value="1"/>
</dbReference>
<evidence type="ECO:0000313" key="14">
    <source>
        <dbReference type="EMBL" id="TFJ81003.1"/>
    </source>
</evidence>
<dbReference type="GO" id="GO:0003723">
    <property type="term" value="F:RNA binding"/>
    <property type="evidence" value="ECO:0007669"/>
    <property type="project" value="TreeGrafter"/>
</dbReference>
<dbReference type="PANTHER" id="PTHR43450:SF1">
    <property type="entry name" value="ASPARTATE--TRNA LIGASE, CYTOPLASMIC"/>
    <property type="match status" value="1"/>
</dbReference>
<dbReference type="GO" id="GO:0017101">
    <property type="term" value="C:aminoacyl-tRNA synthetase multienzyme complex"/>
    <property type="evidence" value="ECO:0007669"/>
    <property type="project" value="TreeGrafter"/>
</dbReference>
<evidence type="ECO:0000256" key="5">
    <source>
        <dbReference type="ARBA" id="ARBA00022598"/>
    </source>
</evidence>
<proteinExistence type="inferred from homology"/>
<organism evidence="14 15">
    <name type="scientific">Nannochloropsis salina CCMP1776</name>
    <dbReference type="NCBI Taxonomy" id="1027361"/>
    <lineage>
        <taxon>Eukaryota</taxon>
        <taxon>Sar</taxon>
        <taxon>Stramenopiles</taxon>
        <taxon>Ochrophyta</taxon>
        <taxon>Eustigmatophyceae</taxon>
        <taxon>Eustigmatales</taxon>
        <taxon>Monodopsidaceae</taxon>
        <taxon>Microchloropsis</taxon>
        <taxon>Microchloropsis salina</taxon>
    </lineage>
</organism>
<dbReference type="NCBIfam" id="NF003483">
    <property type="entry name" value="PRK05159.1"/>
    <property type="match status" value="1"/>
</dbReference>
<dbReference type="Pfam" id="PF00152">
    <property type="entry name" value="tRNA-synt_2"/>
    <property type="match status" value="1"/>
</dbReference>
<evidence type="ECO:0000256" key="11">
    <source>
        <dbReference type="SAM" id="MobiDB-lite"/>
    </source>
</evidence>
<dbReference type="SUPFAM" id="SSF55681">
    <property type="entry name" value="Class II aaRS and biotin synthetases"/>
    <property type="match status" value="1"/>
</dbReference>
<dbReference type="Gene3D" id="3.30.930.10">
    <property type="entry name" value="Bira Bifunctional Protein, Domain 2"/>
    <property type="match status" value="1"/>
</dbReference>
<keyword evidence="4" id="KW-0963">Cytoplasm</keyword>
<dbReference type="InterPro" id="IPR004523">
    <property type="entry name" value="Asp-tRNA_synthase_2"/>
</dbReference>
<comment type="caution">
    <text evidence="14">The sequence shown here is derived from an EMBL/GenBank/DDBJ whole genome shotgun (WGS) entry which is preliminary data.</text>
</comment>
<reference evidence="14 15" key="1">
    <citation type="submission" date="2019-01" db="EMBL/GenBank/DDBJ databases">
        <title>Nuclear Genome Assembly of the Microalgal Biofuel strain Nannochloropsis salina CCMP1776.</title>
        <authorList>
            <person name="Hovde B."/>
        </authorList>
    </citation>
    <scope>NUCLEOTIDE SEQUENCE [LARGE SCALE GENOMIC DNA]</scope>
    <source>
        <strain evidence="14 15">CCMP1776</strain>
    </source>
</reference>
<dbReference type="FunFam" id="3.30.930.10:FF:000013">
    <property type="entry name" value="Aspartate--tRNA ligase, cytoplasmic"/>
    <property type="match status" value="1"/>
</dbReference>
<dbReference type="PROSITE" id="PS50862">
    <property type="entry name" value="AA_TRNA_LIGASE_II"/>
    <property type="match status" value="1"/>
</dbReference>
<evidence type="ECO:0000256" key="10">
    <source>
        <dbReference type="ARBA" id="ARBA00047904"/>
    </source>
</evidence>
<dbReference type="SUPFAM" id="SSF50249">
    <property type="entry name" value="Nucleic acid-binding proteins"/>
    <property type="match status" value="1"/>
</dbReference>
<dbReference type="InterPro" id="IPR012340">
    <property type="entry name" value="NA-bd_OB-fold"/>
</dbReference>
<dbReference type="InterPro" id="IPR002312">
    <property type="entry name" value="Asp/Asn-tRNA-synth_IIb"/>
</dbReference>
<evidence type="ECO:0000256" key="8">
    <source>
        <dbReference type="ARBA" id="ARBA00022917"/>
    </source>
</evidence>
<dbReference type="Proteomes" id="UP000355283">
    <property type="component" value="Unassembled WGS sequence"/>
</dbReference>
<dbReference type="OrthoDB" id="372395at2759"/>
<dbReference type="NCBIfam" id="TIGR00458">
    <property type="entry name" value="aspS_nondisc"/>
    <property type="match status" value="1"/>
</dbReference>
<dbReference type="SUPFAM" id="SSF47060">
    <property type="entry name" value="S15/NS1 RNA-binding domain"/>
    <property type="match status" value="1"/>
</dbReference>
<dbReference type="CDD" id="cd00776">
    <property type="entry name" value="AsxRS_core"/>
    <property type="match status" value="1"/>
</dbReference>
<keyword evidence="6" id="KW-0547">Nucleotide-binding</keyword>
<evidence type="ECO:0000256" key="4">
    <source>
        <dbReference type="ARBA" id="ARBA00022490"/>
    </source>
</evidence>
<keyword evidence="15" id="KW-1185">Reference proteome</keyword>
<comment type="similarity">
    <text evidence="2">Belongs to the class-II aminoacyl-tRNA synthetase family. Type 2 subfamily.</text>
</comment>
<dbReference type="SMART" id="SM00991">
    <property type="entry name" value="WHEP-TRS"/>
    <property type="match status" value="1"/>
</dbReference>
<keyword evidence="8" id="KW-0648">Protein biosynthesis</keyword>
<comment type="subcellular location">
    <subcellularLocation>
        <location evidence="1">Cytoplasm</location>
    </subcellularLocation>
</comment>
<keyword evidence="7" id="KW-0067">ATP-binding</keyword>
<feature type="region of interest" description="Disordered" evidence="11">
    <location>
        <begin position="46"/>
        <end position="129"/>
    </location>
</feature>
<dbReference type="Gene3D" id="1.10.287.10">
    <property type="entry name" value="S15/NS1, RNA-binding"/>
    <property type="match status" value="1"/>
</dbReference>
<dbReference type="InterPro" id="IPR004364">
    <property type="entry name" value="Aa-tRNA-synt_II"/>
</dbReference>
<evidence type="ECO:0000256" key="1">
    <source>
        <dbReference type="ARBA" id="ARBA00004496"/>
    </source>
</evidence>
<dbReference type="EMBL" id="SDOX01000145">
    <property type="protein sequence ID" value="TFJ81003.1"/>
    <property type="molecule type" value="Genomic_DNA"/>
</dbReference>
<feature type="domain" description="Aminoacyl-transfer RNA synthetases class-II family profile" evidence="12">
    <location>
        <begin position="300"/>
        <end position="598"/>
    </location>
</feature>
<keyword evidence="9" id="KW-0030">Aminoacyl-tRNA synthetase</keyword>
<dbReference type="GO" id="GO:0006422">
    <property type="term" value="P:aspartyl-tRNA aminoacylation"/>
    <property type="evidence" value="ECO:0007669"/>
    <property type="project" value="InterPro"/>
</dbReference>
<dbReference type="Pfam" id="PF00458">
    <property type="entry name" value="WHEP-TRS"/>
    <property type="match status" value="1"/>
</dbReference>